<dbReference type="GO" id="GO:0004575">
    <property type="term" value="F:sucrose alpha-glucosidase activity"/>
    <property type="evidence" value="ECO:0007669"/>
    <property type="project" value="TreeGrafter"/>
</dbReference>
<comment type="similarity">
    <text evidence="1 4">Belongs to the glycosyl hydrolase 32 family.</text>
</comment>
<evidence type="ECO:0000256" key="1">
    <source>
        <dbReference type="ARBA" id="ARBA00009902"/>
    </source>
</evidence>
<keyword evidence="3 4" id="KW-0326">Glycosidase</keyword>
<evidence type="ECO:0000256" key="5">
    <source>
        <dbReference type="SAM" id="SignalP"/>
    </source>
</evidence>
<dbReference type="GO" id="GO:0051669">
    <property type="term" value="F:fructan beta-fructosidase activity"/>
    <property type="evidence" value="ECO:0007669"/>
    <property type="project" value="UniProtKB-EC"/>
</dbReference>
<dbReference type="AlphaFoldDB" id="A0A5C6DWF2"/>
<evidence type="ECO:0000256" key="3">
    <source>
        <dbReference type="ARBA" id="ARBA00023295"/>
    </source>
</evidence>
<evidence type="ECO:0000313" key="8">
    <source>
        <dbReference type="EMBL" id="TWU40564.1"/>
    </source>
</evidence>
<keyword evidence="5" id="KW-0732">Signal</keyword>
<dbReference type="Gene3D" id="2.60.120.560">
    <property type="entry name" value="Exo-inulinase, domain 1"/>
    <property type="match status" value="1"/>
</dbReference>
<name>A0A5C6DWF2_9BACT</name>
<dbReference type="InterPro" id="IPR018053">
    <property type="entry name" value="Glyco_hydro_32_AS"/>
</dbReference>
<evidence type="ECO:0000259" key="7">
    <source>
        <dbReference type="Pfam" id="PF08244"/>
    </source>
</evidence>
<evidence type="ECO:0000313" key="9">
    <source>
        <dbReference type="Proteomes" id="UP000319143"/>
    </source>
</evidence>
<dbReference type="PROSITE" id="PS00609">
    <property type="entry name" value="GLYCOSYL_HYDROL_F32"/>
    <property type="match status" value="1"/>
</dbReference>
<dbReference type="OrthoDB" id="9759709at2"/>
<gene>
    <name evidence="8" type="primary">sacC_1</name>
    <name evidence="8" type="ORF">Poly41_13970</name>
</gene>
<dbReference type="GO" id="GO:0005987">
    <property type="term" value="P:sucrose catabolic process"/>
    <property type="evidence" value="ECO:0007669"/>
    <property type="project" value="TreeGrafter"/>
</dbReference>
<feature type="signal peptide" evidence="5">
    <location>
        <begin position="1"/>
        <end position="17"/>
    </location>
</feature>
<proteinExistence type="inferred from homology"/>
<dbReference type="CDD" id="cd18622">
    <property type="entry name" value="GH32_Inu-like"/>
    <property type="match status" value="1"/>
</dbReference>
<dbReference type="Pfam" id="PF00251">
    <property type="entry name" value="Glyco_hydro_32N"/>
    <property type="match status" value="1"/>
</dbReference>
<dbReference type="InterPro" id="IPR013189">
    <property type="entry name" value="Glyco_hydro_32_C"/>
</dbReference>
<dbReference type="InterPro" id="IPR023296">
    <property type="entry name" value="Glyco_hydro_beta-prop_sf"/>
</dbReference>
<reference evidence="8 9" key="1">
    <citation type="submission" date="2019-02" db="EMBL/GenBank/DDBJ databases">
        <title>Deep-cultivation of Planctomycetes and their phenomic and genomic characterization uncovers novel biology.</title>
        <authorList>
            <person name="Wiegand S."/>
            <person name="Jogler M."/>
            <person name="Boedeker C."/>
            <person name="Pinto D."/>
            <person name="Vollmers J."/>
            <person name="Rivas-Marin E."/>
            <person name="Kohn T."/>
            <person name="Peeters S.H."/>
            <person name="Heuer A."/>
            <person name="Rast P."/>
            <person name="Oberbeckmann S."/>
            <person name="Bunk B."/>
            <person name="Jeske O."/>
            <person name="Meyerdierks A."/>
            <person name="Storesund J.E."/>
            <person name="Kallscheuer N."/>
            <person name="Luecker S."/>
            <person name="Lage O.M."/>
            <person name="Pohl T."/>
            <person name="Merkel B.J."/>
            <person name="Hornburger P."/>
            <person name="Mueller R.-W."/>
            <person name="Bruemmer F."/>
            <person name="Labrenz M."/>
            <person name="Spormann A.M."/>
            <person name="Op Den Camp H."/>
            <person name="Overmann J."/>
            <person name="Amann R."/>
            <person name="Jetten M.S.M."/>
            <person name="Mascher T."/>
            <person name="Medema M.H."/>
            <person name="Devos D.P."/>
            <person name="Kaster A.-K."/>
            <person name="Ovreas L."/>
            <person name="Rohde M."/>
            <person name="Galperin M.Y."/>
            <person name="Jogler C."/>
        </authorList>
    </citation>
    <scope>NUCLEOTIDE SEQUENCE [LARGE SCALE GENOMIC DNA]</scope>
    <source>
        <strain evidence="8 9">Poly41</strain>
    </source>
</reference>
<dbReference type="GO" id="GO:0005737">
    <property type="term" value="C:cytoplasm"/>
    <property type="evidence" value="ECO:0007669"/>
    <property type="project" value="TreeGrafter"/>
</dbReference>
<feature type="domain" description="Glycosyl hydrolase family 32 N-terminal" evidence="6">
    <location>
        <begin position="195"/>
        <end position="503"/>
    </location>
</feature>
<sequence length="669" mass="74344" precursor="true">MILVLLLVLLAAVPVVAQDVIIADFEGDSYSGWAIEGSAFGTRPARGESLGFLGYRGGGVANSFATSDEDVGSLTSAEFQIAQRYIVMLVGGGKQANGQRENQAAVELLVDGRAIRTATGDNSETLRWHSWDVAGLKGQSAQIRIFDNASGEWGHICVDHILQSESPRAGTGVWRIEEYRSSADYFQEPFRPGFHFTPELNWMNDPNGLTYFGGEYHLFYQHNPLGNVWGHMSWGHAVSKDMFHWEHLPIAMYEENGVMVYSGSCIIDHNNTSGFGTGDEPPMIAIYTGHSDERETQDIAYSNDRGRTWTKYGENPVIDLGKKDFRDPKVFWHPPSQKWCMVVSLAREKRLQFYASPDLKNWSLLSEFGPAGVRSKSNWECPDLFELPIENEPGHTRWVLEADMGNGAVAGGSGGEYFTGMFDGQTFRADSTDSKWVDYGRDFYAPVTYSNLPRDDGRRVWVGWMNNWSTALNPTYPWRSAMSVPRELSLRRIGDQLRLCQRPVASIESLRKEPMLISNMEIEDGDTTLSARGQQLDLMLVIDPGTARRFGVRVLKGDHEQTEIGYDMATESLSVDRTQSGNVKFHQDFSGKHAGPLGLDPNGQVRLRLLVDRCSVEVFGGEGETVLTDLIFPSASSDRIELFAEGGRATVVDGQVFQLDASMGPNANP</sequence>
<protein>
    <submittedName>
        <fullName evidence="8">Levanase</fullName>
        <ecNumber evidence="8">3.2.1.80</ecNumber>
    </submittedName>
</protein>
<dbReference type="EC" id="3.2.1.80" evidence="8"/>
<accession>A0A5C6DWF2</accession>
<evidence type="ECO:0000259" key="6">
    <source>
        <dbReference type="Pfam" id="PF00251"/>
    </source>
</evidence>
<dbReference type="PANTHER" id="PTHR42800:SF1">
    <property type="entry name" value="EXOINULINASE INUD (AFU_ORTHOLOGUE AFUA_5G00480)"/>
    <property type="match status" value="1"/>
</dbReference>
<dbReference type="Pfam" id="PF08244">
    <property type="entry name" value="Glyco_hydro_32C"/>
    <property type="match status" value="1"/>
</dbReference>
<dbReference type="Proteomes" id="UP000319143">
    <property type="component" value="Unassembled WGS sequence"/>
</dbReference>
<dbReference type="RefSeq" id="WP_146525156.1">
    <property type="nucleotide sequence ID" value="NZ_SJPV01000002.1"/>
</dbReference>
<feature type="chain" id="PRO_5022807818" evidence="5">
    <location>
        <begin position="18"/>
        <end position="669"/>
    </location>
</feature>
<keyword evidence="2 4" id="KW-0378">Hydrolase</keyword>
<dbReference type="InterPro" id="IPR013148">
    <property type="entry name" value="Glyco_hydro_32_N"/>
</dbReference>
<dbReference type="SMART" id="SM00640">
    <property type="entry name" value="Glyco_32"/>
    <property type="match status" value="1"/>
</dbReference>
<feature type="domain" description="Glycosyl hydrolase family 32 C-terminal" evidence="7">
    <location>
        <begin position="507"/>
        <end position="656"/>
    </location>
</feature>
<dbReference type="PANTHER" id="PTHR42800">
    <property type="entry name" value="EXOINULINASE INUD (AFU_ORTHOLOGUE AFUA_5G00480)"/>
    <property type="match status" value="1"/>
</dbReference>
<keyword evidence="9" id="KW-1185">Reference proteome</keyword>
<dbReference type="Gene3D" id="2.115.10.20">
    <property type="entry name" value="Glycosyl hydrolase domain, family 43"/>
    <property type="match status" value="1"/>
</dbReference>
<dbReference type="SUPFAM" id="SSF75005">
    <property type="entry name" value="Arabinanase/levansucrase/invertase"/>
    <property type="match status" value="1"/>
</dbReference>
<dbReference type="InterPro" id="IPR013320">
    <property type="entry name" value="ConA-like_dom_sf"/>
</dbReference>
<dbReference type="EMBL" id="SJPV01000002">
    <property type="protein sequence ID" value="TWU40564.1"/>
    <property type="molecule type" value="Genomic_DNA"/>
</dbReference>
<organism evidence="8 9">
    <name type="scientific">Novipirellula artificiosorum</name>
    <dbReference type="NCBI Taxonomy" id="2528016"/>
    <lineage>
        <taxon>Bacteria</taxon>
        <taxon>Pseudomonadati</taxon>
        <taxon>Planctomycetota</taxon>
        <taxon>Planctomycetia</taxon>
        <taxon>Pirellulales</taxon>
        <taxon>Pirellulaceae</taxon>
        <taxon>Novipirellula</taxon>
    </lineage>
</organism>
<dbReference type="InterPro" id="IPR001362">
    <property type="entry name" value="Glyco_hydro_32"/>
</dbReference>
<evidence type="ECO:0000256" key="4">
    <source>
        <dbReference type="RuleBase" id="RU362110"/>
    </source>
</evidence>
<evidence type="ECO:0000256" key="2">
    <source>
        <dbReference type="ARBA" id="ARBA00022801"/>
    </source>
</evidence>
<comment type="caution">
    <text evidence="8">The sequence shown here is derived from an EMBL/GenBank/DDBJ whole genome shotgun (WGS) entry which is preliminary data.</text>
</comment>
<dbReference type="SUPFAM" id="SSF49899">
    <property type="entry name" value="Concanavalin A-like lectins/glucanases"/>
    <property type="match status" value="1"/>
</dbReference>